<accession>A0A5A7R3D8</accession>
<dbReference type="OrthoDB" id="1746934at2759"/>
<protein>
    <submittedName>
        <fullName evidence="2">Maximins 3/H3 type 1</fullName>
    </submittedName>
</protein>
<name>A0A5A7R3D8_STRAF</name>
<evidence type="ECO:0000313" key="3">
    <source>
        <dbReference type="Proteomes" id="UP000325081"/>
    </source>
</evidence>
<sequence length="101" mass="11824">MEMEAQIKLKNFEVARLWDRLCYYKAVNQEMSQRNQEVVEETRRLRQIRKRRQKWIWGSIATAVTLGSAVFAYSYLHSGKTSEIPLHTTVSDNSVTQNSDT</sequence>
<dbReference type="Proteomes" id="UP000325081">
    <property type="component" value="Unassembled WGS sequence"/>
</dbReference>
<proteinExistence type="predicted"/>
<organism evidence="2 3">
    <name type="scientific">Striga asiatica</name>
    <name type="common">Asiatic witchweed</name>
    <name type="synonym">Buchnera asiatica</name>
    <dbReference type="NCBI Taxonomy" id="4170"/>
    <lineage>
        <taxon>Eukaryota</taxon>
        <taxon>Viridiplantae</taxon>
        <taxon>Streptophyta</taxon>
        <taxon>Embryophyta</taxon>
        <taxon>Tracheophyta</taxon>
        <taxon>Spermatophyta</taxon>
        <taxon>Magnoliopsida</taxon>
        <taxon>eudicotyledons</taxon>
        <taxon>Gunneridae</taxon>
        <taxon>Pentapetalae</taxon>
        <taxon>asterids</taxon>
        <taxon>lamiids</taxon>
        <taxon>Lamiales</taxon>
        <taxon>Orobanchaceae</taxon>
        <taxon>Buchnereae</taxon>
        <taxon>Striga</taxon>
    </lineage>
</organism>
<dbReference type="PANTHER" id="PTHR35490">
    <property type="entry name" value="BACTERIOPHAGE N4 ADSORPTION B PROTEIN"/>
    <property type="match status" value="1"/>
</dbReference>
<evidence type="ECO:0000313" key="2">
    <source>
        <dbReference type="EMBL" id="GER52303.1"/>
    </source>
</evidence>
<dbReference type="EMBL" id="BKCP01010226">
    <property type="protein sequence ID" value="GER52303.1"/>
    <property type="molecule type" value="Genomic_DNA"/>
</dbReference>
<evidence type="ECO:0000256" key="1">
    <source>
        <dbReference type="SAM" id="Phobius"/>
    </source>
</evidence>
<dbReference type="AlphaFoldDB" id="A0A5A7R3D8"/>
<dbReference type="PANTHER" id="PTHR35490:SF2">
    <property type="entry name" value="BACTERIOPHAGE N4 ADSORPTION B PROTEIN"/>
    <property type="match status" value="1"/>
</dbReference>
<keyword evidence="1" id="KW-1133">Transmembrane helix</keyword>
<feature type="transmembrane region" description="Helical" evidence="1">
    <location>
        <begin position="55"/>
        <end position="76"/>
    </location>
</feature>
<keyword evidence="1" id="KW-0812">Transmembrane</keyword>
<keyword evidence="3" id="KW-1185">Reference proteome</keyword>
<gene>
    <name evidence="2" type="ORF">STAS_29749</name>
</gene>
<keyword evidence="1" id="KW-0472">Membrane</keyword>
<reference evidence="3" key="1">
    <citation type="journal article" date="2019" name="Curr. Biol.">
        <title>Genome Sequence of Striga asiatica Provides Insight into the Evolution of Plant Parasitism.</title>
        <authorList>
            <person name="Yoshida S."/>
            <person name="Kim S."/>
            <person name="Wafula E.K."/>
            <person name="Tanskanen J."/>
            <person name="Kim Y.M."/>
            <person name="Honaas L."/>
            <person name="Yang Z."/>
            <person name="Spallek T."/>
            <person name="Conn C.E."/>
            <person name="Ichihashi Y."/>
            <person name="Cheong K."/>
            <person name="Cui S."/>
            <person name="Der J.P."/>
            <person name="Gundlach H."/>
            <person name="Jiao Y."/>
            <person name="Hori C."/>
            <person name="Ishida J.K."/>
            <person name="Kasahara H."/>
            <person name="Kiba T."/>
            <person name="Kim M.S."/>
            <person name="Koo N."/>
            <person name="Laohavisit A."/>
            <person name="Lee Y.H."/>
            <person name="Lumba S."/>
            <person name="McCourt P."/>
            <person name="Mortimer J.C."/>
            <person name="Mutuku J.M."/>
            <person name="Nomura T."/>
            <person name="Sasaki-Sekimoto Y."/>
            <person name="Seto Y."/>
            <person name="Wang Y."/>
            <person name="Wakatake T."/>
            <person name="Sakakibara H."/>
            <person name="Demura T."/>
            <person name="Yamaguchi S."/>
            <person name="Yoneyama K."/>
            <person name="Manabe R.I."/>
            <person name="Nelson D.C."/>
            <person name="Schulman A.H."/>
            <person name="Timko M.P."/>
            <person name="dePamphilis C.W."/>
            <person name="Choi D."/>
            <person name="Shirasu K."/>
        </authorList>
    </citation>
    <scope>NUCLEOTIDE SEQUENCE [LARGE SCALE GENOMIC DNA]</scope>
    <source>
        <strain evidence="3">cv. UVA1</strain>
    </source>
</reference>
<comment type="caution">
    <text evidence="2">The sequence shown here is derived from an EMBL/GenBank/DDBJ whole genome shotgun (WGS) entry which is preliminary data.</text>
</comment>